<organism evidence="1 2">
    <name type="scientific">Lagenidium giganteum</name>
    <dbReference type="NCBI Taxonomy" id="4803"/>
    <lineage>
        <taxon>Eukaryota</taxon>
        <taxon>Sar</taxon>
        <taxon>Stramenopiles</taxon>
        <taxon>Oomycota</taxon>
        <taxon>Peronosporomycetes</taxon>
        <taxon>Pythiales</taxon>
        <taxon>Pythiaceae</taxon>
    </lineage>
</organism>
<gene>
    <name evidence="1" type="ORF">N0F65_000388</name>
</gene>
<keyword evidence="2" id="KW-1185">Reference proteome</keyword>
<evidence type="ECO:0000313" key="1">
    <source>
        <dbReference type="EMBL" id="DBA00097.1"/>
    </source>
</evidence>
<comment type="caution">
    <text evidence="1">The sequence shown here is derived from an EMBL/GenBank/DDBJ whole genome shotgun (WGS) entry which is preliminary data.</text>
</comment>
<accession>A0AAV2Z0C9</accession>
<name>A0AAV2Z0C9_9STRA</name>
<protein>
    <submittedName>
        <fullName evidence="1">Uncharacterized protein</fullName>
    </submittedName>
</protein>
<evidence type="ECO:0000313" key="2">
    <source>
        <dbReference type="Proteomes" id="UP001146120"/>
    </source>
</evidence>
<sequence>MSDAMTKLVNELVFDGNIDQKLYDTLDHNEKVKFFKLLKLTHLYYSNKSVLEDPNKRLIEAFNKLRGCGPCGRKVPA</sequence>
<dbReference type="AlphaFoldDB" id="A0AAV2Z0C9"/>
<dbReference type="Proteomes" id="UP001146120">
    <property type="component" value="Unassembled WGS sequence"/>
</dbReference>
<reference evidence="1" key="1">
    <citation type="submission" date="2022-11" db="EMBL/GenBank/DDBJ databases">
        <authorList>
            <person name="Morgan W.R."/>
            <person name="Tartar A."/>
        </authorList>
    </citation>
    <scope>NUCLEOTIDE SEQUENCE</scope>
    <source>
        <strain evidence="1">ARSEF 373</strain>
    </source>
</reference>
<dbReference type="EMBL" id="DAKRPA010000070">
    <property type="protein sequence ID" value="DBA00097.1"/>
    <property type="molecule type" value="Genomic_DNA"/>
</dbReference>
<reference evidence="1" key="2">
    <citation type="journal article" date="2023" name="Microbiol Resour">
        <title>Decontamination and Annotation of the Draft Genome Sequence of the Oomycete Lagenidium giganteum ARSEF 373.</title>
        <authorList>
            <person name="Morgan W.R."/>
            <person name="Tartar A."/>
        </authorList>
    </citation>
    <scope>NUCLEOTIDE SEQUENCE</scope>
    <source>
        <strain evidence="1">ARSEF 373</strain>
    </source>
</reference>
<proteinExistence type="predicted"/>